<name>A0ABT5ZKQ0_9ACTN</name>
<dbReference type="PANTHER" id="PTHR43046:SF16">
    <property type="entry name" value="ADP-RIBOSE PYROPHOSPHATASE YJHB-RELATED"/>
    <property type="match status" value="1"/>
</dbReference>
<gene>
    <name evidence="5" type="ORF">P3G67_14390</name>
</gene>
<reference evidence="5 6" key="1">
    <citation type="submission" date="2023-03" db="EMBL/GenBank/DDBJ databases">
        <title>Draft genome sequence of Streptomyces sp. RB6PN23 isolated from peat swamp forest in Thailand.</title>
        <authorList>
            <person name="Klaysubun C."/>
            <person name="Duangmal K."/>
        </authorList>
    </citation>
    <scope>NUCLEOTIDE SEQUENCE [LARGE SCALE GENOMIC DNA]</scope>
    <source>
        <strain evidence="5 6">RB6PN23</strain>
    </source>
</reference>
<dbReference type="PANTHER" id="PTHR43046">
    <property type="entry name" value="GDP-MANNOSE MANNOSYL HYDROLASE"/>
    <property type="match status" value="1"/>
</dbReference>
<comment type="caution">
    <text evidence="5">The sequence shown here is derived from an EMBL/GenBank/DDBJ whole genome shotgun (WGS) entry which is preliminary data.</text>
</comment>
<feature type="region of interest" description="Disordered" evidence="3">
    <location>
        <begin position="313"/>
        <end position="339"/>
    </location>
</feature>
<keyword evidence="6" id="KW-1185">Reference proteome</keyword>
<dbReference type="InterPro" id="IPR013216">
    <property type="entry name" value="Methyltransf_11"/>
</dbReference>
<dbReference type="CDD" id="cd04683">
    <property type="entry name" value="NUDIX_Hydrolase"/>
    <property type="match status" value="1"/>
</dbReference>
<feature type="domain" description="Nudix hydrolase" evidence="4">
    <location>
        <begin position="160"/>
        <end position="294"/>
    </location>
</feature>
<dbReference type="RefSeq" id="WP_276093827.1">
    <property type="nucleotide sequence ID" value="NZ_JARJBC010000007.1"/>
</dbReference>
<evidence type="ECO:0000256" key="3">
    <source>
        <dbReference type="SAM" id="MobiDB-lite"/>
    </source>
</evidence>
<keyword evidence="2" id="KW-0378">Hydrolase</keyword>
<dbReference type="Pfam" id="PF00293">
    <property type="entry name" value="NUDIX"/>
    <property type="match status" value="1"/>
</dbReference>
<organism evidence="5 6">
    <name type="scientific">Streptomyces silvisoli</name>
    <dbReference type="NCBI Taxonomy" id="3034235"/>
    <lineage>
        <taxon>Bacteria</taxon>
        <taxon>Bacillati</taxon>
        <taxon>Actinomycetota</taxon>
        <taxon>Actinomycetes</taxon>
        <taxon>Kitasatosporales</taxon>
        <taxon>Streptomycetaceae</taxon>
        <taxon>Streptomyces</taxon>
    </lineage>
</organism>
<dbReference type="Pfam" id="PF08241">
    <property type="entry name" value="Methyltransf_11"/>
    <property type="match status" value="1"/>
</dbReference>
<dbReference type="InterPro" id="IPR015797">
    <property type="entry name" value="NUDIX_hydrolase-like_dom_sf"/>
</dbReference>
<evidence type="ECO:0000313" key="6">
    <source>
        <dbReference type="Proteomes" id="UP001216579"/>
    </source>
</evidence>
<sequence length="339" mass="37333">MTTQSTGASAMEYEVCDPAARRAWAARLRGWLPDRAGDVLVLGRKANELALLAAELGHRVTSVEPPAERRFDAVLARHVLCTVPDPAAALLRWTRLLLPAGRLVLIEKGDPGGIPADTLAELAAPLASYTHVEQLGHDALLWGGRTSNEEYAAVIRTAPPRRHAEIVDVHLILRQENRVLLARRSNTGYADGLWNAPSGHVEDGEDVRTAMIREAFEEIAVVIDPADLRVALVMQHRAPNGTARTGWFFEARRWSGEVANREPHKCARVEWFDLDALPDDMVAYCRAGVDAYRAGDRFVLHWHHAGDSIGYPPRSPGRAVVLPHNEPDTRPSQPAGDRT</sequence>
<dbReference type="InterPro" id="IPR029063">
    <property type="entry name" value="SAM-dependent_MTases_sf"/>
</dbReference>
<dbReference type="SUPFAM" id="SSF53335">
    <property type="entry name" value="S-adenosyl-L-methionine-dependent methyltransferases"/>
    <property type="match status" value="1"/>
</dbReference>
<dbReference type="InterPro" id="IPR000086">
    <property type="entry name" value="NUDIX_hydrolase_dom"/>
</dbReference>
<comment type="cofactor">
    <cofactor evidence="1">
        <name>Mg(2+)</name>
        <dbReference type="ChEBI" id="CHEBI:18420"/>
    </cofactor>
</comment>
<evidence type="ECO:0000256" key="1">
    <source>
        <dbReference type="ARBA" id="ARBA00001946"/>
    </source>
</evidence>
<evidence type="ECO:0000313" key="5">
    <source>
        <dbReference type="EMBL" id="MDF3290412.1"/>
    </source>
</evidence>
<dbReference type="EMBL" id="JARJBC010000007">
    <property type="protein sequence ID" value="MDF3290412.1"/>
    <property type="molecule type" value="Genomic_DNA"/>
</dbReference>
<protein>
    <submittedName>
        <fullName evidence="5">NUDIX domain-containing protein</fullName>
    </submittedName>
</protein>
<proteinExistence type="predicted"/>
<accession>A0ABT5ZKQ0</accession>
<dbReference type="Gene3D" id="3.90.79.10">
    <property type="entry name" value="Nucleoside Triphosphate Pyrophosphohydrolase"/>
    <property type="match status" value="1"/>
</dbReference>
<evidence type="ECO:0000259" key="4">
    <source>
        <dbReference type="PROSITE" id="PS51462"/>
    </source>
</evidence>
<dbReference type="Proteomes" id="UP001216579">
    <property type="component" value="Unassembled WGS sequence"/>
</dbReference>
<dbReference type="SUPFAM" id="SSF55811">
    <property type="entry name" value="Nudix"/>
    <property type="match status" value="1"/>
</dbReference>
<dbReference type="PROSITE" id="PS51462">
    <property type="entry name" value="NUDIX"/>
    <property type="match status" value="1"/>
</dbReference>
<evidence type="ECO:0000256" key="2">
    <source>
        <dbReference type="ARBA" id="ARBA00022801"/>
    </source>
</evidence>
<dbReference type="Gene3D" id="3.40.50.150">
    <property type="entry name" value="Vaccinia Virus protein VP39"/>
    <property type="match status" value="1"/>
</dbReference>